<gene>
    <name evidence="2" type="ORF">RJ640_015181</name>
</gene>
<dbReference type="Proteomes" id="UP001187471">
    <property type="component" value="Unassembled WGS sequence"/>
</dbReference>
<evidence type="ECO:0000313" key="2">
    <source>
        <dbReference type="EMBL" id="KAK2993497.1"/>
    </source>
</evidence>
<name>A0AA88UWD6_9ASTE</name>
<keyword evidence="1" id="KW-0732">Signal</keyword>
<reference evidence="2" key="1">
    <citation type="submission" date="2022-12" db="EMBL/GenBank/DDBJ databases">
        <title>Draft genome assemblies for two species of Escallonia (Escalloniales).</title>
        <authorList>
            <person name="Chanderbali A."/>
            <person name="Dervinis C."/>
            <person name="Anghel I."/>
            <person name="Soltis D."/>
            <person name="Soltis P."/>
            <person name="Zapata F."/>
        </authorList>
    </citation>
    <scope>NUCLEOTIDE SEQUENCE</scope>
    <source>
        <strain evidence="2">UCBG92.1500</strain>
        <tissue evidence="2">Leaf</tissue>
    </source>
</reference>
<feature type="signal peptide" evidence="1">
    <location>
        <begin position="1"/>
        <end position="23"/>
    </location>
</feature>
<keyword evidence="3" id="KW-1185">Reference proteome</keyword>
<comment type="caution">
    <text evidence="2">The sequence shown here is derived from an EMBL/GenBank/DDBJ whole genome shotgun (WGS) entry which is preliminary data.</text>
</comment>
<evidence type="ECO:0000313" key="3">
    <source>
        <dbReference type="Proteomes" id="UP001187471"/>
    </source>
</evidence>
<evidence type="ECO:0000256" key="1">
    <source>
        <dbReference type="SAM" id="SignalP"/>
    </source>
</evidence>
<feature type="chain" id="PRO_5041669028" description="Secreted protein" evidence="1">
    <location>
        <begin position="24"/>
        <end position="124"/>
    </location>
</feature>
<protein>
    <recommendedName>
        <fullName evidence="4">Secreted protein</fullName>
    </recommendedName>
</protein>
<dbReference type="AlphaFoldDB" id="A0AA88UWD6"/>
<organism evidence="2 3">
    <name type="scientific">Escallonia rubra</name>
    <dbReference type="NCBI Taxonomy" id="112253"/>
    <lineage>
        <taxon>Eukaryota</taxon>
        <taxon>Viridiplantae</taxon>
        <taxon>Streptophyta</taxon>
        <taxon>Embryophyta</taxon>
        <taxon>Tracheophyta</taxon>
        <taxon>Spermatophyta</taxon>
        <taxon>Magnoliopsida</taxon>
        <taxon>eudicotyledons</taxon>
        <taxon>Gunneridae</taxon>
        <taxon>Pentapetalae</taxon>
        <taxon>asterids</taxon>
        <taxon>campanulids</taxon>
        <taxon>Escalloniales</taxon>
        <taxon>Escalloniaceae</taxon>
        <taxon>Escallonia</taxon>
    </lineage>
</organism>
<evidence type="ECO:0008006" key="4">
    <source>
        <dbReference type="Google" id="ProtNLM"/>
    </source>
</evidence>
<proteinExistence type="predicted"/>
<sequence length="124" mass="13661">MELMNMWAALLLGLVPVLGGCYGGRMTSGSSGHLSGGAMLHPCHMGVSFFQRNTEVSLVTDLVYMNMYHLFCHLIIMCGDGEGMYRSHIFGSPTIIACSPVIIKHQLHTRMADGKNRGNHFYVL</sequence>
<dbReference type="EMBL" id="JAVXUO010000310">
    <property type="protein sequence ID" value="KAK2993497.1"/>
    <property type="molecule type" value="Genomic_DNA"/>
</dbReference>
<accession>A0AA88UWD6</accession>